<dbReference type="InterPro" id="IPR016163">
    <property type="entry name" value="Ald_DH_C"/>
</dbReference>
<evidence type="ECO:0000256" key="1">
    <source>
        <dbReference type="SAM" id="Phobius"/>
    </source>
</evidence>
<proteinExistence type="predicted"/>
<feature type="chain" id="PRO_5047512561" evidence="2">
    <location>
        <begin position="19"/>
        <end position="113"/>
    </location>
</feature>
<gene>
    <name evidence="4" type="primary">LOC104762696</name>
</gene>
<name>A0ABM0XDL1_CAMSA</name>
<feature type="signal peptide" evidence="2">
    <location>
        <begin position="1"/>
        <end position="18"/>
    </location>
</feature>
<dbReference type="RefSeq" id="XP_010484339.1">
    <property type="nucleotide sequence ID" value="XM_010486037.1"/>
</dbReference>
<accession>A0ABM0XDL1</accession>
<keyword evidence="1" id="KW-0812">Transmembrane</keyword>
<keyword evidence="3" id="KW-1185">Reference proteome</keyword>
<reference evidence="4" key="2">
    <citation type="submission" date="2025-08" db="UniProtKB">
        <authorList>
            <consortium name="RefSeq"/>
        </authorList>
    </citation>
    <scope>IDENTIFICATION</scope>
    <source>
        <tissue evidence="4">Leaf</tissue>
    </source>
</reference>
<dbReference type="Proteomes" id="UP000694864">
    <property type="component" value="Chromosome 18"/>
</dbReference>
<feature type="transmembrane region" description="Helical" evidence="1">
    <location>
        <begin position="90"/>
        <end position="110"/>
    </location>
</feature>
<dbReference type="PANTHER" id="PTHR11063:SF8">
    <property type="entry name" value="DELTA-1-PYRROLINE-5-CARBOXYLATE SYNTHASE"/>
    <property type="match status" value="1"/>
</dbReference>
<dbReference type="InterPro" id="IPR016161">
    <property type="entry name" value="Ald_DH/histidinol_DH"/>
</dbReference>
<sequence>MFVGRFTLNLVLYDVASSADTDCIVTEDREVAELFLRQVDSLAVFQNASTRISDGFRFRFGAEVNIFRDAGVLWWNILIKSGVTTLRLQWWAGFLIPTFSLFNLAPFIYISKS</sequence>
<dbReference type="Gene3D" id="3.40.309.10">
    <property type="entry name" value="Aldehyde Dehydrogenase, Chain A, domain 2"/>
    <property type="match status" value="1"/>
</dbReference>
<evidence type="ECO:0000256" key="2">
    <source>
        <dbReference type="SAM" id="SignalP"/>
    </source>
</evidence>
<reference evidence="3" key="1">
    <citation type="journal article" date="2014" name="Nat. Commun.">
        <title>The emerging biofuel crop Camelina sativa retains a highly undifferentiated hexaploid genome structure.</title>
        <authorList>
            <person name="Kagale S."/>
            <person name="Koh C."/>
            <person name="Nixon J."/>
            <person name="Bollina V."/>
            <person name="Clarke W.E."/>
            <person name="Tuteja R."/>
            <person name="Spillane C."/>
            <person name="Robinson S.J."/>
            <person name="Links M.G."/>
            <person name="Clarke C."/>
            <person name="Higgins E.E."/>
            <person name="Huebert T."/>
            <person name="Sharpe A.G."/>
            <person name="Parkin I.A."/>
        </authorList>
    </citation>
    <scope>NUCLEOTIDE SEQUENCE [LARGE SCALE GENOMIC DNA]</scope>
    <source>
        <strain evidence="3">cv. DH55</strain>
    </source>
</reference>
<dbReference type="GeneID" id="104762696"/>
<evidence type="ECO:0000313" key="3">
    <source>
        <dbReference type="Proteomes" id="UP000694864"/>
    </source>
</evidence>
<keyword evidence="1" id="KW-0472">Membrane</keyword>
<evidence type="ECO:0000313" key="4">
    <source>
        <dbReference type="RefSeq" id="XP_010484339.1"/>
    </source>
</evidence>
<organism evidence="3 4">
    <name type="scientific">Camelina sativa</name>
    <name type="common">False flax</name>
    <name type="synonym">Myagrum sativum</name>
    <dbReference type="NCBI Taxonomy" id="90675"/>
    <lineage>
        <taxon>Eukaryota</taxon>
        <taxon>Viridiplantae</taxon>
        <taxon>Streptophyta</taxon>
        <taxon>Embryophyta</taxon>
        <taxon>Tracheophyta</taxon>
        <taxon>Spermatophyta</taxon>
        <taxon>Magnoliopsida</taxon>
        <taxon>eudicotyledons</taxon>
        <taxon>Gunneridae</taxon>
        <taxon>Pentapetalae</taxon>
        <taxon>rosids</taxon>
        <taxon>malvids</taxon>
        <taxon>Brassicales</taxon>
        <taxon>Brassicaceae</taxon>
        <taxon>Camelineae</taxon>
        <taxon>Camelina</taxon>
    </lineage>
</organism>
<keyword evidence="1" id="KW-1133">Transmembrane helix</keyword>
<dbReference type="SUPFAM" id="SSF53720">
    <property type="entry name" value="ALDH-like"/>
    <property type="match status" value="1"/>
</dbReference>
<dbReference type="PANTHER" id="PTHR11063">
    <property type="entry name" value="GLUTAMATE SEMIALDEHYDE DEHYDROGENASE"/>
    <property type="match status" value="1"/>
</dbReference>
<protein>
    <submittedName>
        <fullName evidence="4">Uncharacterized protein LOC104762696</fullName>
    </submittedName>
</protein>
<keyword evidence="2" id="KW-0732">Signal</keyword>